<name>A0A8J7LVJ8_9RHOB</name>
<evidence type="ECO:0000313" key="2">
    <source>
        <dbReference type="EMBL" id="MBJ6371001.1"/>
    </source>
</evidence>
<sequence>MFAGSGFAFAEDLAKRAEIDAEADAALAKLLSENTHAAELAKKASAFLIFPKVTEVGIVGIGAERGSGVLRQNDESLAYYHTTSANFGLELGFATHGYVVMFMTQPAAQKFASSQKFQFGGEGQITVFKAGATAEANTTNLKTEVVAFVFDEKGAIVNLTLEGTTITRWDI</sequence>
<reference evidence="2" key="1">
    <citation type="submission" date="2020-12" db="EMBL/GenBank/DDBJ databases">
        <title>Sedimentitalea sp. nov., isolated from sand in Incheon.</title>
        <authorList>
            <person name="Kim W."/>
        </authorList>
    </citation>
    <scope>NUCLEOTIDE SEQUENCE</scope>
    <source>
        <strain evidence="2">CAU 1593</strain>
    </source>
</reference>
<keyword evidence="3" id="KW-1185">Reference proteome</keyword>
<dbReference type="EMBL" id="JAELVR010000003">
    <property type="protein sequence ID" value="MBJ6371001.1"/>
    <property type="molecule type" value="Genomic_DNA"/>
</dbReference>
<evidence type="ECO:0000313" key="3">
    <source>
        <dbReference type="Proteomes" id="UP000619079"/>
    </source>
</evidence>
<dbReference type="RefSeq" id="WP_199023788.1">
    <property type="nucleotide sequence ID" value="NZ_JAELVR010000003.1"/>
</dbReference>
<dbReference type="Proteomes" id="UP000619079">
    <property type="component" value="Unassembled WGS sequence"/>
</dbReference>
<accession>A0A8J7LVJ8</accession>
<feature type="domain" description="Ysc84 actin-binding" evidence="1">
    <location>
        <begin position="84"/>
        <end position="167"/>
    </location>
</feature>
<protein>
    <recommendedName>
        <fullName evidence="1">Ysc84 actin-binding domain-containing protein</fullName>
    </recommendedName>
</protein>
<proteinExistence type="predicted"/>
<gene>
    <name evidence="2" type="ORF">JF290_05645</name>
</gene>
<organism evidence="2 3">
    <name type="scientific">Sedimentitalea arenosa</name>
    <dbReference type="NCBI Taxonomy" id="2798803"/>
    <lineage>
        <taxon>Bacteria</taxon>
        <taxon>Pseudomonadati</taxon>
        <taxon>Pseudomonadota</taxon>
        <taxon>Alphaproteobacteria</taxon>
        <taxon>Rhodobacterales</taxon>
        <taxon>Paracoccaceae</taxon>
        <taxon>Sedimentitalea</taxon>
    </lineage>
</organism>
<comment type="caution">
    <text evidence="2">The sequence shown here is derived from an EMBL/GenBank/DDBJ whole genome shotgun (WGS) entry which is preliminary data.</text>
</comment>
<evidence type="ECO:0000259" key="1">
    <source>
        <dbReference type="Pfam" id="PF04366"/>
    </source>
</evidence>
<dbReference type="InterPro" id="IPR007461">
    <property type="entry name" value="Ysc84_actin-binding"/>
</dbReference>
<dbReference type="Pfam" id="PF04366">
    <property type="entry name" value="Ysc84"/>
    <property type="match status" value="1"/>
</dbReference>
<dbReference type="AlphaFoldDB" id="A0A8J7LVJ8"/>